<sequence>MKPNRQDLLVTRSAHELPAPYPADHERNLRRVKRRSRRNTILLLLFTLGLILYWNELPIPDLLEPEASVRDIPPVTGLHPIVAAKQNELIRLTEEAGITILITDGFRSKEEQDALYRQGRSDEGPVVTHAQGGESYHNYGLAIDFALRTDDGDVIWDLSYDGNGNGESDWMEVVSIAKDLGFTWGGDWASFRDYPHLQMDFGYSIRELKKGKRPPSGQDTSSP</sequence>
<dbReference type="InterPro" id="IPR009045">
    <property type="entry name" value="Zn_M74/Hedgehog-like"/>
</dbReference>
<dbReference type="Proteomes" id="UP000249522">
    <property type="component" value="Unassembled WGS sequence"/>
</dbReference>
<dbReference type="InterPro" id="IPR039561">
    <property type="entry name" value="Peptidase_M15C"/>
</dbReference>
<keyword evidence="1" id="KW-1133">Transmembrane helix</keyword>
<dbReference type="Gene3D" id="3.30.1380.10">
    <property type="match status" value="1"/>
</dbReference>
<dbReference type="EMBL" id="QKRB01000038">
    <property type="protein sequence ID" value="PZD96429.1"/>
    <property type="molecule type" value="Genomic_DNA"/>
</dbReference>
<protein>
    <submittedName>
        <fullName evidence="3">M15 family peptidase</fullName>
    </submittedName>
</protein>
<evidence type="ECO:0000259" key="2">
    <source>
        <dbReference type="Pfam" id="PF13539"/>
    </source>
</evidence>
<dbReference type="PANTHER" id="PTHR34385:SF1">
    <property type="entry name" value="PEPTIDOGLYCAN L-ALANYL-D-GLUTAMATE ENDOPEPTIDASE CWLK"/>
    <property type="match status" value="1"/>
</dbReference>
<name>A0A2W1LCL9_9BACL</name>
<organism evidence="3 4">
    <name type="scientific">Paenibacillus sambharensis</name>
    <dbReference type="NCBI Taxonomy" id="1803190"/>
    <lineage>
        <taxon>Bacteria</taxon>
        <taxon>Bacillati</taxon>
        <taxon>Bacillota</taxon>
        <taxon>Bacilli</taxon>
        <taxon>Bacillales</taxon>
        <taxon>Paenibacillaceae</taxon>
        <taxon>Paenibacillus</taxon>
    </lineage>
</organism>
<dbReference type="InterPro" id="IPR052179">
    <property type="entry name" value="DD-CPase-like"/>
</dbReference>
<dbReference type="SUPFAM" id="SSF55166">
    <property type="entry name" value="Hedgehog/DD-peptidase"/>
    <property type="match status" value="1"/>
</dbReference>
<dbReference type="GO" id="GO:0008233">
    <property type="term" value="F:peptidase activity"/>
    <property type="evidence" value="ECO:0007669"/>
    <property type="project" value="InterPro"/>
</dbReference>
<evidence type="ECO:0000313" key="3">
    <source>
        <dbReference type="EMBL" id="PZD96429.1"/>
    </source>
</evidence>
<feature type="transmembrane region" description="Helical" evidence="1">
    <location>
        <begin position="39"/>
        <end position="55"/>
    </location>
</feature>
<dbReference type="RefSeq" id="WP_111146123.1">
    <property type="nucleotide sequence ID" value="NZ_QKRB01000038.1"/>
</dbReference>
<accession>A0A2W1LCL9</accession>
<dbReference type="PANTHER" id="PTHR34385">
    <property type="entry name" value="D-ALANYL-D-ALANINE CARBOXYPEPTIDASE"/>
    <property type="match status" value="1"/>
</dbReference>
<keyword evidence="4" id="KW-1185">Reference proteome</keyword>
<keyword evidence="1" id="KW-0472">Membrane</keyword>
<reference evidence="3 4" key="1">
    <citation type="submission" date="2018-06" db="EMBL/GenBank/DDBJ databases">
        <title>Paenibacillus imtechensis sp. nov.</title>
        <authorList>
            <person name="Pinnaka A.K."/>
            <person name="Singh H."/>
            <person name="Kaur M."/>
        </authorList>
    </citation>
    <scope>NUCLEOTIDE SEQUENCE [LARGE SCALE GENOMIC DNA]</scope>
    <source>
        <strain evidence="3 4">SMB1</strain>
    </source>
</reference>
<gene>
    <name evidence="3" type="ORF">DNH61_07935</name>
</gene>
<dbReference type="OrthoDB" id="9799970at2"/>
<dbReference type="CDD" id="cd14845">
    <property type="entry name" value="L-Ala-D-Glu_peptidase_like"/>
    <property type="match status" value="1"/>
</dbReference>
<feature type="domain" description="Peptidase M15C" evidence="2">
    <location>
        <begin position="130"/>
        <end position="199"/>
    </location>
</feature>
<dbReference type="Pfam" id="PF13539">
    <property type="entry name" value="Peptidase_M15_4"/>
    <property type="match status" value="1"/>
</dbReference>
<keyword evidence="1" id="KW-0812">Transmembrane</keyword>
<proteinExistence type="predicted"/>
<dbReference type="AlphaFoldDB" id="A0A2W1LCL9"/>
<comment type="caution">
    <text evidence="3">The sequence shown here is derived from an EMBL/GenBank/DDBJ whole genome shotgun (WGS) entry which is preliminary data.</text>
</comment>
<evidence type="ECO:0000313" key="4">
    <source>
        <dbReference type="Proteomes" id="UP000249522"/>
    </source>
</evidence>
<evidence type="ECO:0000256" key="1">
    <source>
        <dbReference type="SAM" id="Phobius"/>
    </source>
</evidence>